<dbReference type="HOGENOM" id="CLU_562372_0_0_10"/>
<dbReference type="STRING" id="1454006.AW14_10785"/>
<name>A0A0C5WID3_9FLAO</name>
<dbReference type="Proteomes" id="UP000032229">
    <property type="component" value="Chromosome"/>
</dbReference>
<proteinExistence type="predicted"/>
<dbReference type="RefSeq" id="WP_044638762.1">
    <property type="nucleotide sequence ID" value="NZ_CP007202.1"/>
</dbReference>
<protein>
    <submittedName>
        <fullName evidence="2">Uncharacterized protein</fullName>
    </submittedName>
</protein>
<dbReference type="AlphaFoldDB" id="A0A0C5WID3"/>
<evidence type="ECO:0000313" key="2">
    <source>
        <dbReference type="EMBL" id="AJR04924.1"/>
    </source>
</evidence>
<dbReference type="KEGG" id="sze:AW14_10785"/>
<dbReference type="EMBL" id="CP007202">
    <property type="protein sequence ID" value="AJR04924.1"/>
    <property type="molecule type" value="Genomic_DNA"/>
</dbReference>
<dbReference type="OrthoDB" id="1420424at2"/>
<keyword evidence="3" id="KW-1185">Reference proteome</keyword>
<sequence>MNKSIIKIITLTIAFMMVNIVVAQQKLTKVSQSINVSKDVVINLNTSYSNIIFDTWNKDVIEIEAYIEGEKVSKEELQKLLKTWKVDIDATKNEVSISTNGFANGSWELYSKKDIDDETINDILKELKFELADIPILSFFGDIPPVTSIPELPPMPKGIDKIQFDYNAYQKDGEKYLELYSKQMETTFGKDFEEKMEAWGEKYAKKMEAWSEQYAKKMEKMSGEKEAQAKNREELKIAREKLMESREQLSKEREKLANNRKDVVVKLIHDKSAHQVKKYIKIKIPKKAKLKVNVRHGEIEFASTIENLKANLSYTKLTANSINGSQTSINASYSPLYVSYWNLGELNANYVKDAVLKNVKQIVLNSNSSHITIDNIQSSAIINGSIGDLDIKNLEDSFTNLNIVLQNSNANISLPKTDYNLQYVGSRSNFTHPKRKKSDNSNTFLTGNSSSGKTILVNAKFSHVVMK</sequence>
<evidence type="ECO:0000313" key="3">
    <source>
        <dbReference type="Proteomes" id="UP000032229"/>
    </source>
</evidence>
<reference evidence="2 3" key="1">
    <citation type="submission" date="2014-02" db="EMBL/GenBank/DDBJ databases">
        <authorList>
            <person name="Young C.-C."/>
            <person name="Hameed A."/>
            <person name="Huang H.-C."/>
            <person name="Shahina M."/>
        </authorList>
    </citation>
    <scope>NUCLEOTIDE SEQUENCE [LARGE SCALE GENOMIC DNA]</scope>
    <source>
        <strain evidence="2 3">CC-SAMT-1</strain>
    </source>
</reference>
<feature type="coiled-coil region" evidence="1">
    <location>
        <begin position="218"/>
        <end position="266"/>
    </location>
</feature>
<organism evidence="2 3">
    <name type="scientific">Siansivirga zeaxanthinifaciens CC-SAMT-1</name>
    <dbReference type="NCBI Taxonomy" id="1454006"/>
    <lineage>
        <taxon>Bacteria</taxon>
        <taxon>Pseudomonadati</taxon>
        <taxon>Bacteroidota</taxon>
        <taxon>Flavobacteriia</taxon>
        <taxon>Flavobacteriales</taxon>
        <taxon>Flavobacteriaceae</taxon>
        <taxon>Siansivirga</taxon>
    </lineage>
</organism>
<accession>A0A0C5WID3</accession>
<gene>
    <name evidence="2" type="ORF">AW14_10785</name>
</gene>
<keyword evidence="1" id="KW-0175">Coiled coil</keyword>
<evidence type="ECO:0000256" key="1">
    <source>
        <dbReference type="SAM" id="Coils"/>
    </source>
</evidence>